<keyword evidence="1" id="KW-0472">Membrane</keyword>
<keyword evidence="1" id="KW-0812">Transmembrane</keyword>
<organism evidence="2 3">
    <name type="scientific">Pristionchus mayeri</name>
    <dbReference type="NCBI Taxonomy" id="1317129"/>
    <lineage>
        <taxon>Eukaryota</taxon>
        <taxon>Metazoa</taxon>
        <taxon>Ecdysozoa</taxon>
        <taxon>Nematoda</taxon>
        <taxon>Chromadorea</taxon>
        <taxon>Rhabditida</taxon>
        <taxon>Rhabditina</taxon>
        <taxon>Diplogasteromorpha</taxon>
        <taxon>Diplogasteroidea</taxon>
        <taxon>Neodiplogasteridae</taxon>
        <taxon>Pristionchus</taxon>
    </lineage>
</organism>
<feature type="transmembrane region" description="Helical" evidence="1">
    <location>
        <begin position="28"/>
        <end position="51"/>
    </location>
</feature>
<evidence type="ECO:0000256" key="1">
    <source>
        <dbReference type="SAM" id="Phobius"/>
    </source>
</evidence>
<accession>A0AAN4Z762</accession>
<evidence type="ECO:0000313" key="2">
    <source>
        <dbReference type="EMBL" id="GMR34364.1"/>
    </source>
</evidence>
<dbReference type="AlphaFoldDB" id="A0AAN4Z762"/>
<sequence>TLWFEYPTQLNENFKTFMKTIVPLRDPILILMVVICVLLTLLVFRCAWVAFMEILDAFRTYCVPR</sequence>
<keyword evidence="3" id="KW-1185">Reference proteome</keyword>
<dbReference type="EMBL" id="BTRK01000002">
    <property type="protein sequence ID" value="GMR34364.1"/>
    <property type="molecule type" value="Genomic_DNA"/>
</dbReference>
<comment type="caution">
    <text evidence="2">The sequence shown here is derived from an EMBL/GenBank/DDBJ whole genome shotgun (WGS) entry which is preliminary data.</text>
</comment>
<feature type="non-terminal residue" evidence="2">
    <location>
        <position position="65"/>
    </location>
</feature>
<evidence type="ECO:0000313" key="3">
    <source>
        <dbReference type="Proteomes" id="UP001328107"/>
    </source>
</evidence>
<dbReference type="Proteomes" id="UP001328107">
    <property type="component" value="Unassembled WGS sequence"/>
</dbReference>
<protein>
    <submittedName>
        <fullName evidence="2">Uncharacterized protein</fullName>
    </submittedName>
</protein>
<gene>
    <name evidence="2" type="ORF">PMAYCL1PPCAC_04559</name>
</gene>
<proteinExistence type="predicted"/>
<feature type="non-terminal residue" evidence="2">
    <location>
        <position position="1"/>
    </location>
</feature>
<name>A0AAN4Z762_9BILA</name>
<reference evidence="3" key="1">
    <citation type="submission" date="2022-10" db="EMBL/GenBank/DDBJ databases">
        <title>Genome assembly of Pristionchus species.</title>
        <authorList>
            <person name="Yoshida K."/>
            <person name="Sommer R.J."/>
        </authorList>
    </citation>
    <scope>NUCLEOTIDE SEQUENCE [LARGE SCALE GENOMIC DNA]</scope>
    <source>
        <strain evidence="3">RS5460</strain>
    </source>
</reference>
<keyword evidence="1" id="KW-1133">Transmembrane helix</keyword>